<evidence type="ECO:0000256" key="2">
    <source>
        <dbReference type="SAM" id="MobiDB-lite"/>
    </source>
</evidence>
<evidence type="ECO:0000256" key="1">
    <source>
        <dbReference type="SAM" id="Coils"/>
    </source>
</evidence>
<gene>
    <name evidence="3" type="ORF">TRFO_07882</name>
</gene>
<feature type="coiled-coil region" evidence="1">
    <location>
        <begin position="218"/>
        <end position="373"/>
    </location>
</feature>
<feature type="coiled-coil region" evidence="1">
    <location>
        <begin position="1030"/>
        <end position="1057"/>
    </location>
</feature>
<feature type="compositionally biased region" description="Polar residues" evidence="2">
    <location>
        <begin position="15"/>
        <end position="26"/>
    </location>
</feature>
<protein>
    <submittedName>
        <fullName evidence="3">Uncharacterized protein</fullName>
    </submittedName>
</protein>
<keyword evidence="4" id="KW-1185">Reference proteome</keyword>
<dbReference type="RefSeq" id="XP_068353695.1">
    <property type="nucleotide sequence ID" value="XM_068493963.1"/>
</dbReference>
<dbReference type="EMBL" id="MLAK01000949">
    <property type="protein sequence ID" value="OHT00559.1"/>
    <property type="molecule type" value="Genomic_DNA"/>
</dbReference>
<keyword evidence="1" id="KW-0175">Coiled coil</keyword>
<dbReference type="AlphaFoldDB" id="A0A1J4JN55"/>
<proteinExistence type="predicted"/>
<feature type="region of interest" description="Disordered" evidence="2">
    <location>
        <begin position="880"/>
        <end position="907"/>
    </location>
</feature>
<feature type="coiled-coil region" evidence="1">
    <location>
        <begin position="402"/>
        <end position="478"/>
    </location>
</feature>
<feature type="coiled-coil region" evidence="1">
    <location>
        <begin position="71"/>
        <end position="112"/>
    </location>
</feature>
<dbReference type="VEuPathDB" id="TrichDB:TRFO_07882"/>
<evidence type="ECO:0000313" key="4">
    <source>
        <dbReference type="Proteomes" id="UP000179807"/>
    </source>
</evidence>
<comment type="caution">
    <text evidence="3">The sequence shown here is derived from an EMBL/GenBank/DDBJ whole genome shotgun (WGS) entry which is preliminary data.</text>
</comment>
<reference evidence="3" key="1">
    <citation type="submission" date="2016-10" db="EMBL/GenBank/DDBJ databases">
        <authorList>
            <person name="Benchimol M."/>
            <person name="Almeida L.G."/>
            <person name="Vasconcelos A.T."/>
            <person name="Perreira-Neves A."/>
            <person name="Rosa I.A."/>
            <person name="Tasca T."/>
            <person name="Bogo M.R."/>
            <person name="de Souza W."/>
        </authorList>
    </citation>
    <scope>NUCLEOTIDE SEQUENCE [LARGE SCALE GENOMIC DNA]</scope>
    <source>
        <strain evidence="3">K</strain>
    </source>
</reference>
<feature type="region of interest" description="Disordered" evidence="2">
    <location>
        <begin position="1"/>
        <end position="41"/>
    </location>
</feature>
<organism evidence="3 4">
    <name type="scientific">Tritrichomonas foetus</name>
    <dbReference type="NCBI Taxonomy" id="1144522"/>
    <lineage>
        <taxon>Eukaryota</taxon>
        <taxon>Metamonada</taxon>
        <taxon>Parabasalia</taxon>
        <taxon>Tritrichomonadida</taxon>
        <taxon>Tritrichomonadidae</taxon>
        <taxon>Tritrichomonas</taxon>
    </lineage>
</organism>
<accession>A0A1J4JN55</accession>
<dbReference type="GeneID" id="94828667"/>
<name>A0A1J4JN55_9EUKA</name>
<sequence length="1080" mass="126327">MSFSFSQSRSERTIDSSSQVNNSNSKTNDRNDQNTNKIDTQDSIQVIERMKYEFNALQTQYDEAMTYVQQIDHLHQSVSNLTKENSKLKSEKDEIERRLQISLQLNEDLNSKLINQKKCPPKFDSKFKLLYEQEKLKSSEEIYQLNSAISESTKTIEQLRVENESNKSELSQILKAAHLKYNREFHSSQSLIDFLQNFEILQESTSSISESSNVSSFNAIEHQNIEELKEHINNLKVKTKTQRKQNKQLKNGLKELSHRYNQQIQSQREEANEMNSIISKLQDEIQSNQKILEKSNKEKDNEIEILNNKLQTSNQQIDLLTQKVKAQIENEKIEQNEKNNKNAQKEIALNLQISRLKDNIKELQTKLETETNKTTEAAKMYTELKKKTSYLIKQFELSEKERKLINKKLQDSESRASELNVENQELKSQVNTLIVDKDKLEMQITYNDSNTKADQFELNKKNTKIDELMSQIEGFSSERVVIQSLLENQKREIASYYKERETILLLIQKQNQMIQKCESIINALYTEKSDLSKQIQSLSIKQSNLANPKNNLSGIHFESEEPIIPLTAWTSSELSKDLIKIILEIVNQENMPIGLRINEILTKVAQYYKSLIIKCEENNRNIISERDNYQKLLQKCFESFYQLFCENKDVKFDSINDAKFEELKNELDSDIQKYSMQFNSIKKENLKLNADIDKKDNAILTIFEKLESNSISDTLKKLDRVFEMLERADFKIRQLRMKNKQLCEIIDSTQNESFEKQSELDDLIEQQIKQSEQFQKEREQIERENSESKIKYQQLVSDFNDYKDTTEIMIRRLKSDSTSQIEEITQKLQTENEELLIDLQLKNDSINSLSQQIKKNQESLDKWKKTAKMLKKNCELQQRKMEEMSSSFSESQQLANEKSTKEKDALQSQLQATIEQYKNKNASLRQLLDKATEALTESDMKNREITSANNQLNSEKKHLLGQIEALKQEIVREKQLAETKLKAIQLSVDVQSQNKIEFELAKFDNEKRQIYSDVANAFKIYCDVRSQLDEVSLKNLLDNVSSELNRLSNQEKSLKTLLGIKPNENLEEAISKLFYSSYQK</sequence>
<dbReference type="Proteomes" id="UP000179807">
    <property type="component" value="Unassembled WGS sequence"/>
</dbReference>
<evidence type="ECO:0000313" key="3">
    <source>
        <dbReference type="EMBL" id="OHT00559.1"/>
    </source>
</evidence>